<proteinExistence type="predicted"/>
<dbReference type="RefSeq" id="WP_214091387.1">
    <property type="nucleotide sequence ID" value="NZ_JAHCLR010000003.1"/>
</dbReference>
<sequence length="232" mass="25209">MNRRQWLLAAAVWVVALAAVALVVPVSIAQRPQPAAPGSAALSNQQLAEMLPGAGDFPAGWTLKAYPGYAENFGYWRYHRADDLGPTTPEECADVQFGASPDSSTAVDIAGAATASGYPGDVRLAIEREFQPAGFDEMIARVARCGEITSGPRLLRTREIVRIVTDSRPRGRPQLFRYTVTADYGDGQARIRHYAYARTGRLILTGECVDAERQLLDRLFAQTLGRMQATPG</sequence>
<keyword evidence="2" id="KW-1185">Reference proteome</keyword>
<name>A0ABS5RFR2_9MYCO</name>
<evidence type="ECO:0008006" key="3">
    <source>
        <dbReference type="Google" id="ProtNLM"/>
    </source>
</evidence>
<gene>
    <name evidence="1" type="ORF">KIH27_02780</name>
</gene>
<accession>A0ABS5RFR2</accession>
<evidence type="ECO:0000313" key="1">
    <source>
        <dbReference type="EMBL" id="MBS9532509.1"/>
    </source>
</evidence>
<protein>
    <recommendedName>
        <fullName evidence="3">DUF5642 domain-containing protein</fullName>
    </recommendedName>
</protein>
<reference evidence="1 2" key="1">
    <citation type="submission" date="2021-05" db="EMBL/GenBank/DDBJ databases">
        <title>Mycobacterium acidophilum sp. nov., an extremely acid-tolerant member of the genus Mycobacterium.</title>
        <authorList>
            <person name="Xia J."/>
        </authorList>
    </citation>
    <scope>NUCLEOTIDE SEQUENCE [LARGE SCALE GENOMIC DNA]</scope>
    <source>
        <strain evidence="1 2">M1</strain>
    </source>
</reference>
<dbReference type="EMBL" id="JAHCLR010000003">
    <property type="protein sequence ID" value="MBS9532509.1"/>
    <property type="molecule type" value="Genomic_DNA"/>
</dbReference>
<organism evidence="1 2">
    <name type="scientific">Mycolicibacter acidiphilus</name>
    <dbReference type="NCBI Taxonomy" id="2835306"/>
    <lineage>
        <taxon>Bacteria</taxon>
        <taxon>Bacillati</taxon>
        <taxon>Actinomycetota</taxon>
        <taxon>Actinomycetes</taxon>
        <taxon>Mycobacteriales</taxon>
        <taxon>Mycobacteriaceae</taxon>
        <taxon>Mycolicibacter</taxon>
    </lineage>
</organism>
<dbReference type="Proteomes" id="UP001519535">
    <property type="component" value="Unassembled WGS sequence"/>
</dbReference>
<comment type="caution">
    <text evidence="1">The sequence shown here is derived from an EMBL/GenBank/DDBJ whole genome shotgun (WGS) entry which is preliminary data.</text>
</comment>
<evidence type="ECO:0000313" key="2">
    <source>
        <dbReference type="Proteomes" id="UP001519535"/>
    </source>
</evidence>